<comment type="caution">
    <text evidence="5">The sequence shown here is derived from an EMBL/GenBank/DDBJ whole genome shotgun (WGS) entry which is preliminary data.</text>
</comment>
<dbReference type="GO" id="GO:0003677">
    <property type="term" value="F:DNA binding"/>
    <property type="evidence" value="ECO:0007669"/>
    <property type="project" value="InterPro"/>
</dbReference>
<dbReference type="AlphaFoldDB" id="A0A845GCJ8"/>
<dbReference type="InterPro" id="IPR003593">
    <property type="entry name" value="AAA+_ATPase"/>
</dbReference>
<dbReference type="RefSeq" id="WP_161099794.1">
    <property type="nucleotide sequence ID" value="NZ_WWCW01000166.1"/>
</dbReference>
<evidence type="ECO:0000313" key="5">
    <source>
        <dbReference type="EMBL" id="MYM91105.1"/>
    </source>
</evidence>
<dbReference type="InterPro" id="IPR001208">
    <property type="entry name" value="MCM_dom"/>
</dbReference>
<keyword evidence="2" id="KW-0547">Nucleotide-binding</keyword>
<dbReference type="SUPFAM" id="SSF52540">
    <property type="entry name" value="P-loop containing nucleoside triphosphate hydrolases"/>
    <property type="match status" value="1"/>
</dbReference>
<dbReference type="InterPro" id="IPR020568">
    <property type="entry name" value="Ribosomal_Su5_D2-typ_SF"/>
</dbReference>
<keyword evidence="3" id="KW-0067">ATP-binding</keyword>
<dbReference type="NCBIfam" id="NF007365">
    <property type="entry name" value="PRK09862.1"/>
    <property type="match status" value="1"/>
</dbReference>
<accession>A0A845GCJ8</accession>
<evidence type="ECO:0000259" key="4">
    <source>
        <dbReference type="PROSITE" id="PS50051"/>
    </source>
</evidence>
<dbReference type="InterPro" id="IPR004482">
    <property type="entry name" value="Mg_chelat-rel"/>
</dbReference>
<dbReference type="CDD" id="cd00009">
    <property type="entry name" value="AAA"/>
    <property type="match status" value="1"/>
</dbReference>
<dbReference type="InterPro" id="IPR027417">
    <property type="entry name" value="P-loop_NTPase"/>
</dbReference>
<dbReference type="PANTHER" id="PTHR32039:SF7">
    <property type="entry name" value="COMPETENCE PROTEIN COMM"/>
    <property type="match status" value="1"/>
</dbReference>
<evidence type="ECO:0000256" key="1">
    <source>
        <dbReference type="ARBA" id="ARBA00006354"/>
    </source>
</evidence>
<dbReference type="PRINTS" id="PR01657">
    <property type="entry name" value="MCMFAMILY"/>
</dbReference>
<evidence type="ECO:0000256" key="3">
    <source>
        <dbReference type="ARBA" id="ARBA00022840"/>
    </source>
</evidence>
<dbReference type="InterPro" id="IPR045006">
    <property type="entry name" value="CHLI-like"/>
</dbReference>
<dbReference type="InterPro" id="IPR000523">
    <property type="entry name" value="Mg_chelatse_chII-like_cat_dom"/>
</dbReference>
<proteinExistence type="inferred from homology"/>
<dbReference type="Gene3D" id="3.40.50.300">
    <property type="entry name" value="P-loop containing nucleotide triphosphate hydrolases"/>
    <property type="match status" value="1"/>
</dbReference>
<sequence length="503" mass="54434">MSLAVLKSRALAGMEAQEVSVEVHLANGLPAFTIVGLADTEVKEAKDRVRAAIQNGGFEFPAQRITVNLAPADLPKESGRFDLPIALGILAASKQIPSNRLHQYEFAGELSLSGELRPIRGALAMSLATRRDGGTLAFILPLANADEAALVGNAAIYPAQSLLQVCSHFAAKSVEAMLSRHDAAPLVTQQEYPDFADVKGQLFVKRALEVAAAGNHSVLLVGPPGAGKTMLAARFAGLLPEMTDEEALEAAAVQSLTGGFRIEHWKRRPFRSPHHTSSGAALVGGGSVPRPGEISLAHRGVLFLDELPEFARNVLDVLREPLESGRITISRAARQADFPAHFQLIAAMNPCPCGYDGHISGVCRCSPDIIQRYKGRISGPLLDRIDIQIEVGPVDPEILAAGADGEPSQVIAARVQAAADIQLQRQGKRNQYLTTREIDHYCKLDRHGKANLKQGMEHFHWSGRAYHRILRVARTIADLAASERILATHVLEAVQYRRALRER</sequence>
<name>A0A845GCJ8_9BURK</name>
<evidence type="ECO:0000256" key="2">
    <source>
        <dbReference type="ARBA" id="ARBA00022741"/>
    </source>
</evidence>
<dbReference type="NCBIfam" id="TIGR00368">
    <property type="entry name" value="YifB family Mg chelatase-like AAA ATPase"/>
    <property type="match status" value="1"/>
</dbReference>
<protein>
    <submittedName>
        <fullName evidence="5">YifB family Mg chelatase-like AAA ATPase</fullName>
    </submittedName>
</protein>
<dbReference type="InterPro" id="IPR014721">
    <property type="entry name" value="Ribsml_uS5_D2-typ_fold_subgr"/>
</dbReference>
<dbReference type="Gene3D" id="3.30.230.10">
    <property type="match status" value="1"/>
</dbReference>
<dbReference type="GO" id="GO:0005524">
    <property type="term" value="F:ATP binding"/>
    <property type="evidence" value="ECO:0007669"/>
    <property type="project" value="UniProtKB-KW"/>
</dbReference>
<feature type="domain" description="MCM C-terminal AAA(+) ATPase" evidence="4">
    <location>
        <begin position="292"/>
        <end position="387"/>
    </location>
</feature>
<organism evidence="5 6">
    <name type="scientific">Duganella vulcania</name>
    <dbReference type="NCBI Taxonomy" id="2692166"/>
    <lineage>
        <taxon>Bacteria</taxon>
        <taxon>Pseudomonadati</taxon>
        <taxon>Pseudomonadota</taxon>
        <taxon>Betaproteobacteria</taxon>
        <taxon>Burkholderiales</taxon>
        <taxon>Oxalobacteraceae</taxon>
        <taxon>Telluria group</taxon>
        <taxon>Duganella</taxon>
    </lineage>
</organism>
<comment type="similarity">
    <text evidence="1">Belongs to the Mg-chelatase subunits D/I family. ComM subfamily.</text>
</comment>
<reference evidence="5 6" key="1">
    <citation type="submission" date="2020-01" db="EMBL/GenBank/DDBJ databases">
        <title>Novel species isolated from a subtropical stream in China.</title>
        <authorList>
            <person name="Lu H."/>
        </authorList>
    </citation>
    <scope>NUCLEOTIDE SEQUENCE [LARGE SCALE GENOMIC DNA]</scope>
    <source>
        <strain evidence="5 6">FT82W</strain>
    </source>
</reference>
<dbReference type="InterPro" id="IPR025158">
    <property type="entry name" value="Mg_chelat-rel_C"/>
</dbReference>
<dbReference type="Proteomes" id="UP000470302">
    <property type="component" value="Unassembled WGS sequence"/>
</dbReference>
<dbReference type="Pfam" id="PF13541">
    <property type="entry name" value="ChlI"/>
    <property type="match status" value="1"/>
</dbReference>
<dbReference type="SMART" id="SM00382">
    <property type="entry name" value="AAA"/>
    <property type="match status" value="1"/>
</dbReference>
<evidence type="ECO:0000313" key="6">
    <source>
        <dbReference type="Proteomes" id="UP000470302"/>
    </source>
</evidence>
<dbReference type="EMBL" id="WWCW01000166">
    <property type="protein sequence ID" value="MYM91105.1"/>
    <property type="molecule type" value="Genomic_DNA"/>
</dbReference>
<dbReference type="PANTHER" id="PTHR32039">
    <property type="entry name" value="MAGNESIUM-CHELATASE SUBUNIT CHLI"/>
    <property type="match status" value="1"/>
</dbReference>
<dbReference type="PROSITE" id="PS50051">
    <property type="entry name" value="MCM_2"/>
    <property type="match status" value="1"/>
</dbReference>
<dbReference type="Pfam" id="PF01078">
    <property type="entry name" value="Mg_chelatase"/>
    <property type="match status" value="1"/>
</dbReference>
<gene>
    <name evidence="5" type="ORF">GTP91_28515</name>
</gene>
<dbReference type="Pfam" id="PF13335">
    <property type="entry name" value="Mg_chelatase_C"/>
    <property type="match status" value="1"/>
</dbReference>
<dbReference type="SUPFAM" id="SSF54211">
    <property type="entry name" value="Ribosomal protein S5 domain 2-like"/>
    <property type="match status" value="1"/>
</dbReference>